<evidence type="ECO:0000256" key="5">
    <source>
        <dbReference type="ARBA" id="ARBA00023136"/>
    </source>
</evidence>
<dbReference type="GO" id="GO:0005351">
    <property type="term" value="F:carbohydrate:proton symporter activity"/>
    <property type="evidence" value="ECO:0007669"/>
    <property type="project" value="TreeGrafter"/>
</dbReference>
<dbReference type="OrthoDB" id="6133115at2759"/>
<dbReference type="Pfam" id="PF00083">
    <property type="entry name" value="Sugar_tr"/>
    <property type="match status" value="1"/>
</dbReference>
<dbReference type="GO" id="GO:0016020">
    <property type="term" value="C:membrane"/>
    <property type="evidence" value="ECO:0007669"/>
    <property type="project" value="UniProtKB-SubCell"/>
</dbReference>
<dbReference type="PANTHER" id="PTHR48022:SF28">
    <property type="entry name" value="MAJOR FACILITATOR SUPERFAMILY (MFS) PROFILE DOMAIN-CONTAINING PROTEIN-RELATED"/>
    <property type="match status" value="1"/>
</dbReference>
<keyword evidence="4 6" id="KW-1133">Transmembrane helix</keyword>
<dbReference type="PROSITE" id="PS50850">
    <property type="entry name" value="MFS"/>
    <property type="match status" value="1"/>
</dbReference>
<sequence length="132" mass="13779">MELRGRPLNWAITAVAGSGFLLFGYDQGVMSGLLTGQAFTKQFPEIDTTDTGNGSSSLQGTVVAIYEIGCFFGSLFCLFAGERLGRRKCIWFGCVILSVGAALQAAAYGIPQMIVGRIVAGLGNGINSQCGG</sequence>
<feature type="domain" description="Major facilitator superfamily (MFS) profile" evidence="7">
    <location>
        <begin position="12"/>
        <end position="132"/>
    </location>
</feature>
<dbReference type="PANTHER" id="PTHR48022">
    <property type="entry name" value="PLASTIDIC GLUCOSE TRANSPORTER 4"/>
    <property type="match status" value="1"/>
</dbReference>
<evidence type="ECO:0000256" key="2">
    <source>
        <dbReference type="ARBA" id="ARBA00010992"/>
    </source>
</evidence>
<name>A0A9Q8UVP0_PASFU</name>
<evidence type="ECO:0000256" key="1">
    <source>
        <dbReference type="ARBA" id="ARBA00004141"/>
    </source>
</evidence>
<reference evidence="8" key="1">
    <citation type="submission" date="2021-12" db="EMBL/GenBank/DDBJ databases">
        <authorList>
            <person name="Zaccaron A."/>
            <person name="Stergiopoulos I."/>
        </authorList>
    </citation>
    <scope>NUCLEOTIDE SEQUENCE</scope>
    <source>
        <strain evidence="8">Race5_Kim</strain>
    </source>
</reference>
<evidence type="ECO:0000256" key="4">
    <source>
        <dbReference type="ARBA" id="ARBA00022989"/>
    </source>
</evidence>
<feature type="transmembrane region" description="Helical" evidence="6">
    <location>
        <begin position="7"/>
        <end position="25"/>
    </location>
</feature>
<comment type="similarity">
    <text evidence="2">Belongs to the major facilitator superfamily. Sugar transporter (TC 2.A.1.1) family.</text>
</comment>
<dbReference type="SUPFAM" id="SSF103473">
    <property type="entry name" value="MFS general substrate transporter"/>
    <property type="match status" value="1"/>
</dbReference>
<keyword evidence="9" id="KW-1185">Reference proteome</keyword>
<feature type="transmembrane region" description="Helical" evidence="6">
    <location>
        <begin position="90"/>
        <end position="110"/>
    </location>
</feature>
<dbReference type="GeneID" id="71993462"/>
<dbReference type="RefSeq" id="XP_047768539.1">
    <property type="nucleotide sequence ID" value="XM_047912732.1"/>
</dbReference>
<organism evidence="8 9">
    <name type="scientific">Passalora fulva</name>
    <name type="common">Tomato leaf mold</name>
    <name type="synonym">Cladosporium fulvum</name>
    <dbReference type="NCBI Taxonomy" id="5499"/>
    <lineage>
        <taxon>Eukaryota</taxon>
        <taxon>Fungi</taxon>
        <taxon>Dikarya</taxon>
        <taxon>Ascomycota</taxon>
        <taxon>Pezizomycotina</taxon>
        <taxon>Dothideomycetes</taxon>
        <taxon>Dothideomycetidae</taxon>
        <taxon>Mycosphaerellales</taxon>
        <taxon>Mycosphaerellaceae</taxon>
        <taxon>Fulvia</taxon>
    </lineage>
</organism>
<dbReference type="InterPro" id="IPR005828">
    <property type="entry name" value="MFS_sugar_transport-like"/>
</dbReference>
<evidence type="ECO:0000256" key="6">
    <source>
        <dbReference type="SAM" id="Phobius"/>
    </source>
</evidence>
<dbReference type="InterPro" id="IPR036259">
    <property type="entry name" value="MFS_trans_sf"/>
</dbReference>
<keyword evidence="3 6" id="KW-0812">Transmembrane</keyword>
<feature type="transmembrane region" description="Helical" evidence="6">
    <location>
        <begin position="63"/>
        <end position="81"/>
    </location>
</feature>
<dbReference type="InterPro" id="IPR020846">
    <property type="entry name" value="MFS_dom"/>
</dbReference>
<dbReference type="EMBL" id="CP090174">
    <property type="protein sequence ID" value="UJO24173.1"/>
    <property type="molecule type" value="Genomic_DNA"/>
</dbReference>
<keyword evidence="5 6" id="KW-0472">Membrane</keyword>
<protein>
    <submittedName>
        <fullName evidence="8">Major facilitator superfamily transporter mfsA</fullName>
    </submittedName>
</protein>
<gene>
    <name evidence="8" type="ORF">CLAFUR5_13584</name>
</gene>
<evidence type="ECO:0000313" key="8">
    <source>
        <dbReference type="EMBL" id="UJO24173.1"/>
    </source>
</evidence>
<evidence type="ECO:0000313" key="9">
    <source>
        <dbReference type="Proteomes" id="UP000756132"/>
    </source>
</evidence>
<reference evidence="8" key="2">
    <citation type="journal article" date="2022" name="Microb. Genom.">
        <title>A chromosome-scale genome assembly of the tomato pathogen Cladosporium fulvum reveals a compartmentalized genome architecture and the presence of a dispensable chromosome.</title>
        <authorList>
            <person name="Zaccaron A.Z."/>
            <person name="Chen L.H."/>
            <person name="Samaras A."/>
            <person name="Stergiopoulos I."/>
        </authorList>
    </citation>
    <scope>NUCLEOTIDE SEQUENCE</scope>
    <source>
        <strain evidence="8">Race5_Kim</strain>
    </source>
</reference>
<dbReference type="AlphaFoldDB" id="A0A9Q8UVP0"/>
<dbReference type="InterPro" id="IPR050360">
    <property type="entry name" value="MFS_Sugar_Transporters"/>
</dbReference>
<comment type="subcellular location">
    <subcellularLocation>
        <location evidence="1">Membrane</location>
        <topology evidence="1">Multi-pass membrane protein</topology>
    </subcellularLocation>
</comment>
<accession>A0A9Q8UVP0</accession>
<evidence type="ECO:0000259" key="7">
    <source>
        <dbReference type="PROSITE" id="PS50850"/>
    </source>
</evidence>
<dbReference type="KEGG" id="ffu:CLAFUR5_13584"/>
<dbReference type="Gene3D" id="1.20.1250.20">
    <property type="entry name" value="MFS general substrate transporter like domains"/>
    <property type="match status" value="1"/>
</dbReference>
<evidence type="ECO:0000256" key="3">
    <source>
        <dbReference type="ARBA" id="ARBA00022692"/>
    </source>
</evidence>
<dbReference type="Proteomes" id="UP000756132">
    <property type="component" value="Chromosome 12"/>
</dbReference>
<proteinExistence type="inferred from homology"/>